<dbReference type="EMBL" id="JAYKXN010000007">
    <property type="protein sequence ID" value="KAK7270932.1"/>
    <property type="molecule type" value="Genomic_DNA"/>
</dbReference>
<protein>
    <submittedName>
        <fullName evidence="1">Uncharacterized protein</fullName>
    </submittedName>
</protein>
<organism evidence="1 2">
    <name type="scientific">Clitoria ternatea</name>
    <name type="common">Butterfly pea</name>
    <dbReference type="NCBI Taxonomy" id="43366"/>
    <lineage>
        <taxon>Eukaryota</taxon>
        <taxon>Viridiplantae</taxon>
        <taxon>Streptophyta</taxon>
        <taxon>Embryophyta</taxon>
        <taxon>Tracheophyta</taxon>
        <taxon>Spermatophyta</taxon>
        <taxon>Magnoliopsida</taxon>
        <taxon>eudicotyledons</taxon>
        <taxon>Gunneridae</taxon>
        <taxon>Pentapetalae</taxon>
        <taxon>rosids</taxon>
        <taxon>fabids</taxon>
        <taxon>Fabales</taxon>
        <taxon>Fabaceae</taxon>
        <taxon>Papilionoideae</taxon>
        <taxon>50 kb inversion clade</taxon>
        <taxon>NPAAA clade</taxon>
        <taxon>indigoferoid/millettioid clade</taxon>
        <taxon>Phaseoleae</taxon>
        <taxon>Clitoria</taxon>
    </lineage>
</organism>
<dbReference type="AlphaFoldDB" id="A0AAN9F6V9"/>
<reference evidence="1 2" key="1">
    <citation type="submission" date="2024-01" db="EMBL/GenBank/DDBJ databases">
        <title>The genomes of 5 underutilized Papilionoideae crops provide insights into root nodulation and disease resistance.</title>
        <authorList>
            <person name="Yuan L."/>
        </authorList>
    </citation>
    <scope>NUCLEOTIDE SEQUENCE [LARGE SCALE GENOMIC DNA]</scope>
    <source>
        <strain evidence="1">LY-2023</strain>
        <tissue evidence="1">Leaf</tissue>
    </source>
</reference>
<evidence type="ECO:0000313" key="1">
    <source>
        <dbReference type="EMBL" id="KAK7270932.1"/>
    </source>
</evidence>
<dbReference type="Proteomes" id="UP001359559">
    <property type="component" value="Unassembled WGS sequence"/>
</dbReference>
<comment type="caution">
    <text evidence="1">The sequence shown here is derived from an EMBL/GenBank/DDBJ whole genome shotgun (WGS) entry which is preliminary data.</text>
</comment>
<name>A0AAN9F6V9_CLITE</name>
<gene>
    <name evidence="1" type="ORF">RJT34_26463</name>
</gene>
<evidence type="ECO:0000313" key="2">
    <source>
        <dbReference type="Proteomes" id="UP001359559"/>
    </source>
</evidence>
<sequence>MFPVAALTRRGETTLATLQSVFKQTILVSNFIPILELVPTPTTINVKGSCAGANPNGHSTDIDIVKKCELLVDGVDDPVVIGMVYHKGSLVHYQPLSNDISRVS</sequence>
<keyword evidence="2" id="KW-1185">Reference proteome</keyword>
<proteinExistence type="predicted"/>
<accession>A0AAN9F6V9</accession>